<feature type="coiled-coil region" evidence="2">
    <location>
        <begin position="180"/>
        <end position="242"/>
    </location>
</feature>
<proteinExistence type="predicted"/>
<feature type="transmembrane region" description="Helical" evidence="4">
    <location>
        <begin position="41"/>
        <end position="61"/>
    </location>
</feature>
<dbReference type="AlphaFoldDB" id="A0A934REP0"/>
<evidence type="ECO:0000313" key="6">
    <source>
        <dbReference type="EMBL" id="MBK1827741.1"/>
    </source>
</evidence>
<dbReference type="EMBL" id="JAENII010000008">
    <property type="protein sequence ID" value="MBK1827741.1"/>
    <property type="molecule type" value="Genomic_DNA"/>
</dbReference>
<evidence type="ECO:0000256" key="4">
    <source>
        <dbReference type="SAM" id="Phobius"/>
    </source>
</evidence>
<keyword evidence="4" id="KW-0812">Transmembrane</keyword>
<keyword evidence="4" id="KW-1133">Transmembrane helix</keyword>
<accession>A0A934REP0</accession>
<keyword evidence="2" id="KW-0175">Coiled coil</keyword>
<comment type="caution">
    <text evidence="6">The sequence shown here is derived from an EMBL/GenBank/DDBJ whole genome shotgun (WGS) entry which is preliminary data.</text>
</comment>
<evidence type="ECO:0000256" key="3">
    <source>
        <dbReference type="SAM" id="MobiDB-lite"/>
    </source>
</evidence>
<protein>
    <submittedName>
        <fullName evidence="6">OmpA family protein</fullName>
    </submittedName>
</protein>
<feature type="domain" description="OmpA-like" evidence="5">
    <location>
        <begin position="286"/>
        <end position="397"/>
    </location>
</feature>
<gene>
    <name evidence="6" type="ORF">JIN81_11980</name>
</gene>
<dbReference type="Pfam" id="PF00691">
    <property type="entry name" value="OmpA"/>
    <property type="match status" value="1"/>
</dbReference>
<feature type="region of interest" description="Disordered" evidence="3">
    <location>
        <begin position="1"/>
        <end position="36"/>
    </location>
</feature>
<dbReference type="SUPFAM" id="SSF103088">
    <property type="entry name" value="OmpA-like"/>
    <property type="match status" value="1"/>
</dbReference>
<evidence type="ECO:0000256" key="2">
    <source>
        <dbReference type="SAM" id="Coils"/>
    </source>
</evidence>
<name>A0A934REP0_9BACT</name>
<dbReference type="RefSeq" id="WP_200279692.1">
    <property type="nucleotide sequence ID" value="NZ_JAENII010000008.1"/>
</dbReference>
<reference evidence="6" key="1">
    <citation type="submission" date="2021-01" db="EMBL/GenBank/DDBJ databases">
        <title>Modified the classification status of verrucomicrobia.</title>
        <authorList>
            <person name="Feng X."/>
        </authorList>
    </citation>
    <scope>NUCLEOTIDE SEQUENCE</scope>
    <source>
        <strain evidence="6">KCTC 22201</strain>
    </source>
</reference>
<dbReference type="Proteomes" id="UP000658278">
    <property type="component" value="Unassembled WGS sequence"/>
</dbReference>
<organism evidence="6 7">
    <name type="scientific">Haloferula rosea</name>
    <dbReference type="NCBI Taxonomy" id="490093"/>
    <lineage>
        <taxon>Bacteria</taxon>
        <taxon>Pseudomonadati</taxon>
        <taxon>Verrucomicrobiota</taxon>
        <taxon>Verrucomicrobiia</taxon>
        <taxon>Verrucomicrobiales</taxon>
        <taxon>Verrucomicrobiaceae</taxon>
        <taxon>Haloferula</taxon>
    </lineage>
</organism>
<dbReference type="PROSITE" id="PS51123">
    <property type="entry name" value="OMPA_2"/>
    <property type="match status" value="1"/>
</dbReference>
<evidence type="ECO:0000259" key="5">
    <source>
        <dbReference type="PROSITE" id="PS51123"/>
    </source>
</evidence>
<sequence>MNDETPPNHEAPAQPPTPEESTPAPTQQPASQDTKAPSPTVIAIAFIIIVLLGVIIFQNIIPRNGAQGPAESPARNALKADLETVRAELNRERMELGLDPIGGSSSIESADEVAKRLQADADTLASLATSFQELLARKDAQLDEMRTESIAALKDQQRLRELLATANQDLRKAMIDASMATKLQSDLNEANMRIVALQTEIQELRAVPDALRAQLLESQQRESELQSQLLLLQSKLAQLEGQLNQAKLFAANENELLKEAIALVRALRKLQGATPQELSAAYSEFGAELGANVLHICKFATGSSEVSAELQSNLSNLPNEAPENALLLVVGYASETGNVDSNRILSSDRATAVAQELDTLKRVGQQVQAVYLGQTKRFGKDSPLENQRVEVWQVVPKPNSLPPLGPGR</sequence>
<feature type="compositionally biased region" description="Low complexity" evidence="3">
    <location>
        <begin position="19"/>
        <end position="29"/>
    </location>
</feature>
<evidence type="ECO:0000313" key="7">
    <source>
        <dbReference type="Proteomes" id="UP000658278"/>
    </source>
</evidence>
<keyword evidence="1 4" id="KW-0472">Membrane</keyword>
<dbReference type="Gene3D" id="3.30.1330.60">
    <property type="entry name" value="OmpA-like domain"/>
    <property type="match status" value="1"/>
</dbReference>
<keyword evidence="7" id="KW-1185">Reference proteome</keyword>
<dbReference type="GO" id="GO:0016020">
    <property type="term" value="C:membrane"/>
    <property type="evidence" value="ECO:0007669"/>
    <property type="project" value="UniProtKB-UniRule"/>
</dbReference>
<dbReference type="InterPro" id="IPR006665">
    <property type="entry name" value="OmpA-like"/>
</dbReference>
<evidence type="ECO:0000256" key="1">
    <source>
        <dbReference type="PROSITE-ProRule" id="PRU00473"/>
    </source>
</evidence>
<dbReference type="InterPro" id="IPR036737">
    <property type="entry name" value="OmpA-like_sf"/>
</dbReference>